<feature type="compositionally biased region" description="Polar residues" evidence="1">
    <location>
        <begin position="74"/>
        <end position="93"/>
    </location>
</feature>
<name>A0A0N5DB00_THECL</name>
<feature type="compositionally biased region" description="Low complexity" evidence="1">
    <location>
        <begin position="44"/>
        <end position="55"/>
    </location>
</feature>
<reference evidence="4" key="1">
    <citation type="submission" date="2017-02" db="UniProtKB">
        <authorList>
            <consortium name="WormBaseParasite"/>
        </authorList>
    </citation>
    <scope>IDENTIFICATION</scope>
</reference>
<evidence type="ECO:0000256" key="1">
    <source>
        <dbReference type="SAM" id="MobiDB-lite"/>
    </source>
</evidence>
<dbReference type="WBParaSite" id="TCLT_0001036201-mRNA-1">
    <property type="protein sequence ID" value="TCLT_0001036201-mRNA-1"/>
    <property type="gene ID" value="TCLT_0001036201"/>
</dbReference>
<dbReference type="AlphaFoldDB" id="A0A0N5DB00"/>
<feature type="compositionally biased region" description="Polar residues" evidence="1">
    <location>
        <begin position="318"/>
        <end position="352"/>
    </location>
</feature>
<dbReference type="EMBL" id="UYYF01005069">
    <property type="protein sequence ID" value="VDN08039.1"/>
    <property type="molecule type" value="Genomic_DNA"/>
</dbReference>
<feature type="compositionally biased region" description="Polar residues" evidence="1">
    <location>
        <begin position="9"/>
        <end position="43"/>
    </location>
</feature>
<gene>
    <name evidence="2" type="ORF">TCLT_LOCUS10351</name>
</gene>
<reference evidence="2 3" key="2">
    <citation type="submission" date="2018-11" db="EMBL/GenBank/DDBJ databases">
        <authorList>
            <consortium name="Pathogen Informatics"/>
        </authorList>
    </citation>
    <scope>NUCLEOTIDE SEQUENCE [LARGE SCALE GENOMIC DNA]</scope>
</reference>
<accession>A0A0N5DB00</accession>
<organism evidence="4">
    <name type="scientific">Thelazia callipaeda</name>
    <name type="common">Oriental eyeworm</name>
    <name type="synonym">Parasitic nematode</name>
    <dbReference type="NCBI Taxonomy" id="103827"/>
    <lineage>
        <taxon>Eukaryota</taxon>
        <taxon>Metazoa</taxon>
        <taxon>Ecdysozoa</taxon>
        <taxon>Nematoda</taxon>
        <taxon>Chromadorea</taxon>
        <taxon>Rhabditida</taxon>
        <taxon>Spirurina</taxon>
        <taxon>Spiruromorpha</taxon>
        <taxon>Thelazioidea</taxon>
        <taxon>Thelaziidae</taxon>
        <taxon>Thelazia</taxon>
    </lineage>
</organism>
<dbReference type="Proteomes" id="UP000276776">
    <property type="component" value="Unassembled WGS sequence"/>
</dbReference>
<proteinExistence type="predicted"/>
<evidence type="ECO:0000313" key="3">
    <source>
        <dbReference type="Proteomes" id="UP000276776"/>
    </source>
</evidence>
<keyword evidence="3" id="KW-1185">Reference proteome</keyword>
<sequence length="364" mass="41338">MEVKRYDQLASNDTTTSVKTSTNDSNHQNEILTQSDLSKNNTVQQSEESSQIQTTEQEEEEISIMTNMGVDLKAQTNPQTTDDRTASNSQDLTYQKDQIHQDLTYPNVYGYQSTLEHTTNIGGEDSSYQFGIDSADSQENEKKSYEQPIETDKQYAYDYNQPQACSYQKIPTDDTNSQYQPYGDYRAQDRTVVAYQDFTSMNYPSIYQGYDHPFTADQYYENEPSKMQYVGEQSATLSNYSTLQYDQSQARGSDQTTNYDSERGTDYGIQQYQLNTVQTSDEDYRSIAVPQYIAPLSDTDPFSWEAQEENMEKITSPAPMSQMSAEVTPTSSTVISQPSQLPSEQPDATYSTADVKKKHISLTI</sequence>
<protein>
    <submittedName>
        <fullName evidence="4">Ovule protein</fullName>
    </submittedName>
</protein>
<evidence type="ECO:0000313" key="4">
    <source>
        <dbReference type="WBParaSite" id="TCLT_0001036201-mRNA-1"/>
    </source>
</evidence>
<feature type="region of interest" description="Disordered" evidence="1">
    <location>
        <begin position="315"/>
        <end position="353"/>
    </location>
</feature>
<feature type="region of interest" description="Disordered" evidence="1">
    <location>
        <begin position="1"/>
        <end position="93"/>
    </location>
</feature>
<evidence type="ECO:0000313" key="2">
    <source>
        <dbReference type="EMBL" id="VDN08039.1"/>
    </source>
</evidence>